<keyword evidence="3" id="KW-1185">Reference proteome</keyword>
<dbReference type="OrthoDB" id="414861at2759"/>
<keyword evidence="1" id="KW-1133">Transmembrane helix</keyword>
<gene>
    <name evidence="2" type="ORF">SNAT2548_LOCUS21988</name>
</gene>
<sequence>MAQSAWEQSSLEPSSPGDMFPVMSIFTADSADASNKGGVDHVTSVASLRSLSDKLPTFLRGVPIRYLLTGAGQYLTSSEVSEADGDVRRLARHCDGYSGFVSHDWKTSRWLKFFSLLVLYNSKAAAVSTFVVSLLGGILIACGALPDSDFACCIGFLNFVLVFLFWQHLRDLFLQPQLVFLDKLCIPQDDEQVKEECILGLAGYLKASEKLVILWSERYFQRLWCMYEVAAFLRTNPKPNAVQIVPVTLPLLLLIHYAWWCLHSMALHVMWHSVLGTEGSRAMFAGVVLTAAFVISFPLQSRAGIHLHQNLSMLKEQLGQFNIHRTECSCCSLGHKHPHTGAALPCDRKLVYRTLLHWHGKHGFSTDQCLDRFSQTVRSQLGDSILRAWGSCAVPLDFFAYTVLSVRSPFLFETIPDLTKELSQNNMDGLQALICGIRHLLGWASAVPVMLFYLWMCMQLWGRGAHPRWPAVAEAFWMSVTTIALAVLSGVVGLPLLWQDPYSLFAAIPFVLLTGISLWLIVKMEQIPTRALSQEVAPAKTYDASDVDVAIEEDVVSV</sequence>
<feature type="transmembrane region" description="Helical" evidence="1">
    <location>
        <begin position="241"/>
        <end position="260"/>
    </location>
</feature>
<feature type="transmembrane region" description="Helical" evidence="1">
    <location>
        <begin position="476"/>
        <end position="498"/>
    </location>
</feature>
<dbReference type="Gene3D" id="3.40.50.10140">
    <property type="entry name" value="Toll/interleukin-1 receptor homology (TIR) domain"/>
    <property type="match status" value="1"/>
</dbReference>
<feature type="transmembrane region" description="Helical" evidence="1">
    <location>
        <begin position="113"/>
        <end position="142"/>
    </location>
</feature>
<feature type="transmembrane region" description="Helical" evidence="1">
    <location>
        <begin position="280"/>
        <end position="299"/>
    </location>
</feature>
<evidence type="ECO:0000256" key="1">
    <source>
        <dbReference type="SAM" id="Phobius"/>
    </source>
</evidence>
<dbReference type="Proteomes" id="UP000604046">
    <property type="component" value="Unassembled WGS sequence"/>
</dbReference>
<protein>
    <submittedName>
        <fullName evidence="2">Uncharacterized protein</fullName>
    </submittedName>
</protein>
<dbReference type="SUPFAM" id="SSF52200">
    <property type="entry name" value="Toll/Interleukin receptor TIR domain"/>
    <property type="match status" value="1"/>
</dbReference>
<reference evidence="2" key="1">
    <citation type="submission" date="2021-02" db="EMBL/GenBank/DDBJ databases">
        <authorList>
            <person name="Dougan E. K."/>
            <person name="Rhodes N."/>
            <person name="Thang M."/>
            <person name="Chan C."/>
        </authorList>
    </citation>
    <scope>NUCLEOTIDE SEQUENCE</scope>
</reference>
<dbReference type="AlphaFoldDB" id="A0A812QU08"/>
<feature type="transmembrane region" description="Helical" evidence="1">
    <location>
        <begin position="504"/>
        <end position="522"/>
    </location>
</feature>
<evidence type="ECO:0000313" key="2">
    <source>
        <dbReference type="EMBL" id="CAE7404104.1"/>
    </source>
</evidence>
<evidence type="ECO:0000313" key="3">
    <source>
        <dbReference type="Proteomes" id="UP000604046"/>
    </source>
</evidence>
<feature type="transmembrane region" description="Helical" evidence="1">
    <location>
        <begin position="430"/>
        <end position="455"/>
    </location>
</feature>
<name>A0A812QU08_9DINO</name>
<organism evidence="2 3">
    <name type="scientific">Symbiodinium natans</name>
    <dbReference type="NCBI Taxonomy" id="878477"/>
    <lineage>
        <taxon>Eukaryota</taxon>
        <taxon>Sar</taxon>
        <taxon>Alveolata</taxon>
        <taxon>Dinophyceae</taxon>
        <taxon>Suessiales</taxon>
        <taxon>Symbiodiniaceae</taxon>
        <taxon>Symbiodinium</taxon>
    </lineage>
</organism>
<dbReference type="InterPro" id="IPR035897">
    <property type="entry name" value="Toll_tir_struct_dom_sf"/>
</dbReference>
<accession>A0A812QU08</accession>
<keyword evidence="1" id="KW-0472">Membrane</keyword>
<proteinExistence type="predicted"/>
<dbReference type="EMBL" id="CAJNDS010002271">
    <property type="protein sequence ID" value="CAE7404104.1"/>
    <property type="molecule type" value="Genomic_DNA"/>
</dbReference>
<keyword evidence="1" id="KW-0812">Transmembrane</keyword>
<comment type="caution">
    <text evidence="2">The sequence shown here is derived from an EMBL/GenBank/DDBJ whole genome shotgun (WGS) entry which is preliminary data.</text>
</comment>
<feature type="transmembrane region" description="Helical" evidence="1">
    <location>
        <begin position="148"/>
        <end position="166"/>
    </location>
</feature>